<dbReference type="PANTHER" id="PTHR46652">
    <property type="entry name" value="LEUCINE-RICH REPEAT AND IQ DOMAIN-CONTAINING PROTEIN 1-RELATED"/>
    <property type="match status" value="1"/>
</dbReference>
<evidence type="ECO:0000313" key="11">
    <source>
        <dbReference type="Proteomes" id="UP000186583"/>
    </source>
</evidence>
<feature type="compositionally biased region" description="Basic and acidic residues" evidence="7">
    <location>
        <begin position="743"/>
        <end position="756"/>
    </location>
</feature>
<keyword evidence="2 6" id="KW-0479">Metal-binding</keyword>
<proteinExistence type="predicted"/>
<comment type="caution">
    <text evidence="10">The sequence shown here is derived from an EMBL/GenBank/DDBJ whole genome shotgun (WGS) entry which is preliminary data.</text>
</comment>
<evidence type="ECO:0000256" key="3">
    <source>
        <dbReference type="ARBA" id="ARBA00022737"/>
    </source>
</evidence>
<dbReference type="InterPro" id="IPR036855">
    <property type="entry name" value="Znf_CCCH_sf"/>
</dbReference>
<keyword evidence="3" id="KW-0677">Repeat</keyword>
<feature type="zinc finger region" description="C3H1-type" evidence="6">
    <location>
        <begin position="790"/>
        <end position="818"/>
    </location>
</feature>
<dbReference type="Gene3D" id="2.30.30.190">
    <property type="entry name" value="CAP Gly-rich-like domain"/>
    <property type="match status" value="1"/>
</dbReference>
<dbReference type="SUPFAM" id="SSF90229">
    <property type="entry name" value="CCCH zinc finger"/>
    <property type="match status" value="1"/>
</dbReference>
<evidence type="ECO:0000256" key="1">
    <source>
        <dbReference type="ARBA" id="ARBA00022614"/>
    </source>
</evidence>
<dbReference type="PROSITE" id="PS50245">
    <property type="entry name" value="CAP_GLY_2"/>
    <property type="match status" value="1"/>
</dbReference>
<dbReference type="InterPro" id="IPR050836">
    <property type="entry name" value="SDS22/Internalin_LRR"/>
</dbReference>
<dbReference type="PROSITE" id="PS50103">
    <property type="entry name" value="ZF_C3H1"/>
    <property type="match status" value="1"/>
</dbReference>
<dbReference type="SUPFAM" id="SSF52047">
    <property type="entry name" value="RNI-like"/>
    <property type="match status" value="1"/>
</dbReference>
<feature type="compositionally biased region" description="Polar residues" evidence="7">
    <location>
        <begin position="760"/>
        <end position="778"/>
    </location>
</feature>
<dbReference type="InterPro" id="IPR000938">
    <property type="entry name" value="CAP-Gly_domain"/>
</dbReference>
<dbReference type="GO" id="GO:0008270">
    <property type="term" value="F:zinc ion binding"/>
    <property type="evidence" value="ECO:0007669"/>
    <property type="project" value="UniProtKB-KW"/>
</dbReference>
<dbReference type="Gene3D" id="3.80.10.10">
    <property type="entry name" value="Ribonuclease Inhibitor"/>
    <property type="match status" value="2"/>
</dbReference>
<keyword evidence="5 6" id="KW-0862">Zinc</keyword>
<feature type="compositionally biased region" description="Acidic residues" evidence="7">
    <location>
        <begin position="491"/>
        <end position="505"/>
    </location>
</feature>
<evidence type="ECO:0000256" key="6">
    <source>
        <dbReference type="PROSITE-ProRule" id="PRU00723"/>
    </source>
</evidence>
<feature type="compositionally biased region" description="Low complexity" evidence="7">
    <location>
        <begin position="712"/>
        <end position="735"/>
    </location>
</feature>
<dbReference type="STRING" id="708187.A0A1Q8R9V6"/>
<feature type="region of interest" description="Disordered" evidence="7">
    <location>
        <begin position="704"/>
        <end position="789"/>
    </location>
</feature>
<dbReference type="Pfam" id="PF01302">
    <property type="entry name" value="CAP_GLY"/>
    <property type="match status" value="1"/>
</dbReference>
<evidence type="ECO:0000313" key="10">
    <source>
        <dbReference type="EMBL" id="OLN81117.1"/>
    </source>
</evidence>
<evidence type="ECO:0000256" key="5">
    <source>
        <dbReference type="ARBA" id="ARBA00022833"/>
    </source>
</evidence>
<accession>A0A1Q8R9V6</accession>
<protein>
    <submittedName>
        <fullName evidence="10">Tubulin-specific chaperone E</fullName>
    </submittedName>
</protein>
<keyword evidence="4 6" id="KW-0863">Zinc-finger</keyword>
<reference evidence="10 11" key="1">
    <citation type="submission" date="2016-11" db="EMBL/GenBank/DDBJ databases">
        <title>Draft Genome Assembly of Colletotrichum chlorophyti a pathogen of herbaceous plants.</title>
        <authorList>
            <person name="Gan P."/>
            <person name="Narusaka M."/>
            <person name="Tsushima A."/>
            <person name="Narusaka Y."/>
            <person name="Takano Y."/>
            <person name="Shirasu K."/>
        </authorList>
    </citation>
    <scope>NUCLEOTIDE SEQUENCE [LARGE SCALE GENOMIC DNA]</scope>
    <source>
        <strain evidence="10 11">NTL11</strain>
    </source>
</reference>
<dbReference type="EMBL" id="MPGH01000263">
    <property type="protein sequence ID" value="OLN81117.1"/>
    <property type="molecule type" value="Genomic_DNA"/>
</dbReference>
<feature type="domain" description="CAP-Gly" evidence="9">
    <location>
        <begin position="24"/>
        <end position="70"/>
    </location>
</feature>
<dbReference type="OrthoDB" id="5273213at2759"/>
<dbReference type="AlphaFoldDB" id="A0A1Q8R9V6"/>
<feature type="region of interest" description="Disordered" evidence="7">
    <location>
        <begin position="485"/>
        <end position="581"/>
    </location>
</feature>
<dbReference type="InterPro" id="IPR000571">
    <property type="entry name" value="Znf_CCCH"/>
</dbReference>
<dbReference type="SUPFAM" id="SSF74924">
    <property type="entry name" value="Cap-Gly domain"/>
    <property type="match status" value="1"/>
</dbReference>
<evidence type="ECO:0000259" key="8">
    <source>
        <dbReference type="PROSITE" id="PS50103"/>
    </source>
</evidence>
<dbReference type="InterPro" id="IPR032675">
    <property type="entry name" value="LRR_dom_sf"/>
</dbReference>
<dbReference type="Proteomes" id="UP000186583">
    <property type="component" value="Unassembled WGS sequence"/>
</dbReference>
<dbReference type="PROSITE" id="PS51450">
    <property type="entry name" value="LRR"/>
    <property type="match status" value="1"/>
</dbReference>
<organism evidence="10 11">
    <name type="scientific">Colletotrichum chlorophyti</name>
    <dbReference type="NCBI Taxonomy" id="708187"/>
    <lineage>
        <taxon>Eukaryota</taxon>
        <taxon>Fungi</taxon>
        <taxon>Dikarya</taxon>
        <taxon>Ascomycota</taxon>
        <taxon>Pezizomycotina</taxon>
        <taxon>Sordariomycetes</taxon>
        <taxon>Hypocreomycetidae</taxon>
        <taxon>Glomerellales</taxon>
        <taxon>Glomerellaceae</taxon>
        <taxon>Colletotrichum</taxon>
    </lineage>
</organism>
<evidence type="ECO:0000259" key="9">
    <source>
        <dbReference type="PROSITE" id="PS50245"/>
    </source>
</evidence>
<evidence type="ECO:0000256" key="7">
    <source>
        <dbReference type="SAM" id="MobiDB-lite"/>
    </source>
</evidence>
<dbReference type="InterPro" id="IPR036859">
    <property type="entry name" value="CAP-Gly_dom_sf"/>
</dbReference>
<gene>
    <name evidence="10" type="ORF">CCHL11_09707</name>
</gene>
<name>A0A1Q8R9V6_9PEZI</name>
<dbReference type="PANTHER" id="PTHR46652:SF3">
    <property type="entry name" value="LEUCINE-RICH REPEAT-CONTAINING PROTEIN 9"/>
    <property type="match status" value="1"/>
</dbReference>
<dbReference type="InterPro" id="IPR001611">
    <property type="entry name" value="Leu-rich_rpt"/>
</dbReference>
<dbReference type="SMART" id="SM01052">
    <property type="entry name" value="CAP_GLY"/>
    <property type="match status" value="1"/>
</dbReference>
<sequence length="941" mass="101579">MAPENYIGQRLSYDGALCTVRYIGPVAGTSGNWLGVEWDDSGRGKHDGHHKDVRYFTCLSKSLTAASFVRPTRRVDAPQSFVAALHGKYASEAVAADAEREPEIQIVFFGKKPAEEVGFDKIRRQLARVEDLTIVILDGARIAFAVAPGDKAVKETSPLITELDLSRNLFEEFEQVAKICRELEDFARVKELELEETLLNWESLCDIALKFPSLASLSCSLNQLSAIPAVPFGSLVETLTTLTLEFNEFTSFADLASLSSLTSLRNLHLKGNNISAISPASVTAPLFPPSLHYLDISYNAVATWSFVDALPSSFPGLTALRFAHNPIYDRPDPDAAGGTQTKSTDEAHMLTIGRLASLKALNFTPISTADRQNAEMFYLSRIAKQLASVPEAAEPEILAQHARYAELCDAYGAPDVIRRDEINPNYLEARLITVHFTHNSTAQQEVTKTTTIPKSSDIYAVKGIAGRLFGAEPLRLRLVWETGEWDPVGGFDDDDDADYSSDGEDVTAAGRGGEGEQEARGGSASSCKCLSAMPPKTNNIAGPFEGSPPTLLDKKGLSQSMHNPQAEDGPSKTPHSSWPRPEHFIVREGGSKGTFDAIVPLIPADLLPDYMEIVGVPRKMTIGDTAGMSNLGTFAKPEGRFQLRFVSLPPAEGCTARGLPQPNTGNPGVATWVSKPSACPSIPPSLARPAPIPAPRILDWAEDTDSVSTDDFSASEPSAPFSSRSSSGSVNNKRSSQGRHSLNRQEETGEMAERMLEPTSAASADQNLKDTSSYNSNGRPAKPVRSKVPRPAGSLCRHWCQTGQCSWGTECRYTHQMPVTLEGLWDVGLTELPAWWRRAAGLPVEGTIDVRIFAAAAAAVAGGGKKSVPLALGVSASSPTVAAPSKKAKAREDRKTAEEFHLFRLGVERMHTQAASVGMAPKKQAKKVQMLGGEVEKLVDI</sequence>
<feature type="domain" description="C3H1-type" evidence="8">
    <location>
        <begin position="790"/>
        <end position="818"/>
    </location>
</feature>
<evidence type="ECO:0000256" key="4">
    <source>
        <dbReference type="ARBA" id="ARBA00022771"/>
    </source>
</evidence>
<keyword evidence="1" id="KW-0433">Leucine-rich repeat</keyword>
<keyword evidence="11" id="KW-1185">Reference proteome</keyword>
<evidence type="ECO:0000256" key="2">
    <source>
        <dbReference type="ARBA" id="ARBA00022723"/>
    </source>
</evidence>